<dbReference type="InterPro" id="IPR050700">
    <property type="entry name" value="YIM1/Zinc_Alcohol_DH_Fams"/>
</dbReference>
<feature type="compositionally biased region" description="Polar residues" evidence="1">
    <location>
        <begin position="1"/>
        <end position="12"/>
    </location>
</feature>
<dbReference type="STRING" id="1380566.A0A179FJ72"/>
<dbReference type="PANTHER" id="PTHR11695:SF647">
    <property type="entry name" value="ENOYL REDUCTASE (ER) DOMAIN-CONTAINING PROTEIN"/>
    <property type="match status" value="1"/>
</dbReference>
<dbReference type="GeneID" id="28849461"/>
<dbReference type="Gene3D" id="3.40.50.720">
    <property type="entry name" value="NAD(P)-binding Rossmann-like Domain"/>
    <property type="match status" value="2"/>
</dbReference>
<gene>
    <name evidence="3" type="ORF">VFPPC_06434</name>
</gene>
<dbReference type="PANTHER" id="PTHR11695">
    <property type="entry name" value="ALCOHOL DEHYDROGENASE RELATED"/>
    <property type="match status" value="1"/>
</dbReference>
<dbReference type="RefSeq" id="XP_018142625.1">
    <property type="nucleotide sequence ID" value="XM_018285467.1"/>
</dbReference>
<dbReference type="Gene3D" id="3.90.180.10">
    <property type="entry name" value="Medium-chain alcohol dehydrogenases, catalytic domain"/>
    <property type="match status" value="2"/>
</dbReference>
<dbReference type="Pfam" id="PF08240">
    <property type="entry name" value="ADH_N"/>
    <property type="match status" value="1"/>
</dbReference>
<dbReference type="CDD" id="cd08267">
    <property type="entry name" value="MDR1"/>
    <property type="match status" value="1"/>
</dbReference>
<organism evidence="3 4">
    <name type="scientific">Pochonia chlamydosporia 170</name>
    <dbReference type="NCBI Taxonomy" id="1380566"/>
    <lineage>
        <taxon>Eukaryota</taxon>
        <taxon>Fungi</taxon>
        <taxon>Dikarya</taxon>
        <taxon>Ascomycota</taxon>
        <taxon>Pezizomycotina</taxon>
        <taxon>Sordariomycetes</taxon>
        <taxon>Hypocreomycetidae</taxon>
        <taxon>Hypocreales</taxon>
        <taxon>Clavicipitaceae</taxon>
        <taxon>Pochonia</taxon>
    </lineage>
</organism>
<dbReference type="InterPro" id="IPR020843">
    <property type="entry name" value="ER"/>
</dbReference>
<feature type="region of interest" description="Disordered" evidence="1">
    <location>
        <begin position="1"/>
        <end position="32"/>
    </location>
</feature>
<dbReference type="GO" id="GO:0005739">
    <property type="term" value="C:mitochondrion"/>
    <property type="evidence" value="ECO:0007669"/>
    <property type="project" value="TreeGrafter"/>
</dbReference>
<dbReference type="InterPro" id="IPR036291">
    <property type="entry name" value="NAD(P)-bd_dom_sf"/>
</dbReference>
<protein>
    <submittedName>
        <fullName evidence="3">Zinc alcohol dehydrogenase</fullName>
    </submittedName>
</protein>
<dbReference type="InterPro" id="IPR013154">
    <property type="entry name" value="ADH-like_N"/>
</dbReference>
<accession>A0A179FJ72</accession>
<evidence type="ECO:0000313" key="3">
    <source>
        <dbReference type="EMBL" id="OAQ65311.1"/>
    </source>
</evidence>
<name>A0A179FJ72_METCM</name>
<evidence type="ECO:0000256" key="1">
    <source>
        <dbReference type="SAM" id="MobiDB-lite"/>
    </source>
</evidence>
<comment type="caution">
    <text evidence="3">The sequence shown here is derived from an EMBL/GenBank/DDBJ whole genome shotgun (WGS) entry which is preliminary data.</text>
</comment>
<dbReference type="SUPFAM" id="SSF51735">
    <property type="entry name" value="NAD(P)-binding Rossmann-fold domains"/>
    <property type="match status" value="1"/>
</dbReference>
<dbReference type="GO" id="GO:0016491">
    <property type="term" value="F:oxidoreductase activity"/>
    <property type="evidence" value="ECO:0007669"/>
    <property type="project" value="InterPro"/>
</dbReference>
<dbReference type="KEGG" id="pchm:VFPPC_06434"/>
<dbReference type="Proteomes" id="UP000078397">
    <property type="component" value="Unassembled WGS sequence"/>
</dbReference>
<dbReference type="EMBL" id="LSBJ02000005">
    <property type="protein sequence ID" value="OAQ65311.1"/>
    <property type="molecule type" value="Genomic_DNA"/>
</dbReference>
<proteinExistence type="predicted"/>
<feature type="domain" description="Enoyl reductase (ER)" evidence="2">
    <location>
        <begin position="21"/>
        <end position="343"/>
    </location>
</feature>
<dbReference type="SMART" id="SM00829">
    <property type="entry name" value="PKS_ER"/>
    <property type="match status" value="1"/>
</dbReference>
<dbReference type="OrthoDB" id="3509362at2759"/>
<evidence type="ECO:0000313" key="4">
    <source>
        <dbReference type="Proteomes" id="UP000078397"/>
    </source>
</evidence>
<dbReference type="SUPFAM" id="SSF50129">
    <property type="entry name" value="GroES-like"/>
    <property type="match status" value="1"/>
</dbReference>
<reference evidence="3 4" key="1">
    <citation type="journal article" date="2016" name="PLoS Pathog.">
        <title>Biosynthesis of antibiotic leucinostatins in bio-control fungus Purpureocillium lilacinum and their inhibition on phytophthora revealed by genome mining.</title>
        <authorList>
            <person name="Wang G."/>
            <person name="Liu Z."/>
            <person name="Lin R."/>
            <person name="Li E."/>
            <person name="Mao Z."/>
            <person name="Ling J."/>
            <person name="Yang Y."/>
            <person name="Yin W.B."/>
            <person name="Xie B."/>
        </authorList>
    </citation>
    <scope>NUCLEOTIDE SEQUENCE [LARGE SCALE GENOMIC DNA]</scope>
    <source>
        <strain evidence="3">170</strain>
    </source>
</reference>
<dbReference type="InterPro" id="IPR011032">
    <property type="entry name" value="GroES-like_sf"/>
</dbReference>
<feature type="compositionally biased region" description="Low complexity" evidence="1">
    <location>
        <begin position="13"/>
        <end position="25"/>
    </location>
</feature>
<dbReference type="Pfam" id="PF13602">
    <property type="entry name" value="ADH_zinc_N_2"/>
    <property type="match status" value="1"/>
</dbReference>
<dbReference type="AlphaFoldDB" id="A0A179FJ72"/>
<sequence length="354" mass="38358">MTTRLWTFSSRGPPSTVLSFTTTPTPTLPPSLPLPRDSPLPEEWILIKVAFAGLNIGAIFQMTLIPTFLRAATCTPEMDLSGTITDVWHPDPQQTPRFQKGDKVVAMLPASHALATGTGALAEYIAIPAKYAVRKPEDVSFADAAGCLLTGMTAAQMVEESGAKKGDRVLVVAASGGIGTMVVGKNGDLVKSLGADEVVDYTQHKHLPYHLKATFSSKPFDTIIDTLGFHAIYAHSPAYLVQGGIYSSAGIKPPSFDVPDFLRAVIQMKLNEWWPVSRWLGGVGRLWKGVSMMSPTLADRERIVAMLGRGDVKVVRDSVWPLDEADKAYEKLGGRHARGKVMVRVDRDVGDDEC</sequence>
<evidence type="ECO:0000259" key="2">
    <source>
        <dbReference type="SMART" id="SM00829"/>
    </source>
</evidence>
<keyword evidence="4" id="KW-1185">Reference proteome</keyword>